<feature type="domain" description="PAS" evidence="15">
    <location>
        <begin position="770"/>
        <end position="840"/>
    </location>
</feature>
<evidence type="ECO:0000256" key="9">
    <source>
        <dbReference type="ARBA" id="ARBA00022989"/>
    </source>
</evidence>
<feature type="transmembrane region" description="Helical" evidence="12">
    <location>
        <begin position="70"/>
        <end position="88"/>
    </location>
</feature>
<accession>A0A2S5KUJ8</accession>
<feature type="domain" description="Response regulatory" evidence="14">
    <location>
        <begin position="1190"/>
        <end position="1308"/>
    </location>
</feature>
<evidence type="ECO:0000259" key="13">
    <source>
        <dbReference type="PROSITE" id="PS50109"/>
    </source>
</evidence>
<feature type="transmembrane region" description="Helical" evidence="12">
    <location>
        <begin position="280"/>
        <end position="309"/>
    </location>
</feature>
<dbReference type="InterPro" id="IPR003594">
    <property type="entry name" value="HATPase_dom"/>
</dbReference>
<keyword evidence="10 12" id="KW-0472">Membrane</keyword>
<organism evidence="17 18">
    <name type="scientific">Proteobacteria bacterium 228</name>
    <dbReference type="NCBI Taxonomy" id="2083153"/>
    <lineage>
        <taxon>Bacteria</taxon>
        <taxon>Pseudomonadati</taxon>
        <taxon>Pseudomonadota</taxon>
    </lineage>
</organism>
<dbReference type="InterPro" id="IPR011006">
    <property type="entry name" value="CheY-like_superfamily"/>
</dbReference>
<dbReference type="Pfam" id="PF00512">
    <property type="entry name" value="HisKA"/>
    <property type="match status" value="1"/>
</dbReference>
<dbReference type="Pfam" id="PF00072">
    <property type="entry name" value="Response_reg"/>
    <property type="match status" value="1"/>
</dbReference>
<dbReference type="SUPFAM" id="SSF52172">
    <property type="entry name" value="CheY-like"/>
    <property type="match status" value="1"/>
</dbReference>
<evidence type="ECO:0000256" key="2">
    <source>
        <dbReference type="ARBA" id="ARBA00004141"/>
    </source>
</evidence>
<dbReference type="InterPro" id="IPR038377">
    <property type="entry name" value="Na/Glc_symporter_sf"/>
</dbReference>
<dbReference type="Gene3D" id="3.30.450.20">
    <property type="entry name" value="PAS domain"/>
    <property type="match status" value="2"/>
</dbReference>
<dbReference type="EMBL" id="PRLP01000015">
    <property type="protein sequence ID" value="PPC78418.1"/>
    <property type="molecule type" value="Genomic_DNA"/>
</dbReference>
<dbReference type="CDD" id="cd10322">
    <property type="entry name" value="SLC5sbd"/>
    <property type="match status" value="1"/>
</dbReference>
<dbReference type="Gene3D" id="3.40.50.2300">
    <property type="match status" value="1"/>
</dbReference>
<dbReference type="InterPro" id="IPR004358">
    <property type="entry name" value="Sig_transdc_His_kin-like_C"/>
</dbReference>
<dbReference type="InterPro" id="IPR013656">
    <property type="entry name" value="PAS_4"/>
</dbReference>
<comment type="caution">
    <text evidence="17">The sequence shown here is derived from an EMBL/GenBank/DDBJ whole genome shotgun (WGS) entry which is preliminary data.</text>
</comment>
<dbReference type="GO" id="GO:0022857">
    <property type="term" value="F:transmembrane transporter activity"/>
    <property type="evidence" value="ECO:0007669"/>
    <property type="project" value="InterPro"/>
</dbReference>
<dbReference type="InterPro" id="IPR001789">
    <property type="entry name" value="Sig_transdc_resp-reg_receiver"/>
</dbReference>
<evidence type="ECO:0000256" key="1">
    <source>
        <dbReference type="ARBA" id="ARBA00000085"/>
    </source>
</evidence>
<keyword evidence="7 12" id="KW-0812">Transmembrane</keyword>
<dbReference type="CDD" id="cd00130">
    <property type="entry name" value="PAS"/>
    <property type="match status" value="1"/>
</dbReference>
<feature type="transmembrane region" description="Helical" evidence="12">
    <location>
        <begin position="377"/>
        <end position="400"/>
    </location>
</feature>
<feature type="transmembrane region" description="Helical" evidence="12">
    <location>
        <begin position="239"/>
        <end position="259"/>
    </location>
</feature>
<name>A0A2S5KUJ8_9PROT</name>
<feature type="transmembrane region" description="Helical" evidence="12">
    <location>
        <begin position="329"/>
        <end position="356"/>
    </location>
</feature>
<evidence type="ECO:0000256" key="11">
    <source>
        <dbReference type="PROSITE-ProRule" id="PRU00169"/>
    </source>
</evidence>
<evidence type="ECO:0000313" key="18">
    <source>
        <dbReference type="Proteomes" id="UP000238196"/>
    </source>
</evidence>
<dbReference type="InterPro" id="IPR001734">
    <property type="entry name" value="Na/solute_symporter"/>
</dbReference>
<evidence type="ECO:0000256" key="12">
    <source>
        <dbReference type="SAM" id="Phobius"/>
    </source>
</evidence>
<comment type="subcellular location">
    <subcellularLocation>
        <location evidence="2">Membrane</location>
        <topology evidence="2">Multi-pass membrane protein</topology>
    </subcellularLocation>
</comment>
<evidence type="ECO:0000259" key="15">
    <source>
        <dbReference type="PROSITE" id="PS50112"/>
    </source>
</evidence>
<dbReference type="PRINTS" id="PR00344">
    <property type="entry name" value="BCTRLSENSOR"/>
</dbReference>
<evidence type="ECO:0000259" key="14">
    <source>
        <dbReference type="PROSITE" id="PS50110"/>
    </source>
</evidence>
<dbReference type="Gene3D" id="1.20.1730.10">
    <property type="entry name" value="Sodium/glucose cotransporter"/>
    <property type="match status" value="1"/>
</dbReference>
<dbReference type="InterPro" id="IPR036097">
    <property type="entry name" value="HisK_dim/P_sf"/>
</dbReference>
<evidence type="ECO:0000313" key="17">
    <source>
        <dbReference type="EMBL" id="PPC78418.1"/>
    </source>
</evidence>
<reference evidence="17 18" key="1">
    <citation type="submission" date="2018-02" db="EMBL/GenBank/DDBJ databases">
        <title>novel marine gammaproteobacteria from coastal saline agro ecosystem.</title>
        <authorList>
            <person name="Krishnan R."/>
            <person name="Ramesh Kumar N."/>
        </authorList>
    </citation>
    <scope>NUCLEOTIDE SEQUENCE [LARGE SCALE GENOMIC DNA]</scope>
    <source>
        <strain evidence="17 18">228</strain>
    </source>
</reference>
<dbReference type="Gene3D" id="1.10.287.130">
    <property type="match status" value="1"/>
</dbReference>
<dbReference type="SUPFAM" id="SSF55874">
    <property type="entry name" value="ATPase domain of HSP90 chaperone/DNA topoisomerase II/histidine kinase"/>
    <property type="match status" value="1"/>
</dbReference>
<dbReference type="InterPro" id="IPR000014">
    <property type="entry name" value="PAS"/>
</dbReference>
<evidence type="ECO:0000256" key="4">
    <source>
        <dbReference type="ARBA" id="ARBA00012438"/>
    </source>
</evidence>
<dbReference type="Gene3D" id="3.30.565.10">
    <property type="entry name" value="Histidine kinase-like ATPase, C-terminal domain"/>
    <property type="match status" value="1"/>
</dbReference>
<dbReference type="PROSITE" id="PS50110">
    <property type="entry name" value="RESPONSE_REGULATORY"/>
    <property type="match status" value="1"/>
</dbReference>
<sequence>MLQGWLVILISLAYVGLLFGLAYWGDQQVRRQVSNKSQPVIYSLSLAAYCTSWTFYGAVGRAASTGWEFLATYIGPVVVFVFGIRLLGKLVQVSKKQNITSVSDFLASRYGKSQGLGAVVACMTVISILPYISLQLKAVAMSFNVLTGTSQSAENGSDTALFVALLMSIFAILFGTRQIDATEHHRGMVLAIAFESIVKLTAFLSVGFFVVFGIYNGFEDLYLKASVQLADNNNFKKDLFAGSFLTECFLAVLAVICLPRQFHMTIVENTHPQDLRTARWLFPLYMILMSLFVLPIATAGMATFPSGFVNADSFVLTLPLSAKADGLAIFAYIGGLSAATSMVIVASVALSTMICNDLIMPIMFKLRGSRLSNEEDIGALLLNTRRVTIFCLLLLAYFYYRLLGAHTSLADIGLMSFVAVAQFAPALIGGLYWKKGSHQGVMAGLLAGFAIWAYTLLIPALIQTGLLSPTLLAHGPFGQPWLEPHALFGLTGLDPITHGTLWSLLVNTCLYVWISKHSNQRLIDRIQSSSFVDTLDDGQLGSSRNPTEHISVGDLQMLTERFLGVERTQRAFRSFYHERHQRLPNANEKAPSDLIHFCERLLGGVIGASSARIVIGSTLRGRDMQIGDVVTIVDEASQALQFNRSMLQATIENISLGITVVDNQQRLMVWNRAYLAMFSHPPGLISVGRPIEEVYRHLALQGEFGPGDPEEHVHRRMELLKQGRSNSYERHRADGTVLEVRGNQMPGGGYVTTYTDITQYKRTESALRESERSIRIYTDNVPALIAYFDSERRYRFINQAYEDMFGLDRNSIAGIPCYDVLPPAEYAQREPYISNVLAGQRQTFEITLPPLDDDHERYAQVTYLPHINEEGHIIGYFSVYIDITERRKAEMLLQQTNEDLETRVHERTQALSIVNQELRKENIIRSLIEDELRQAKGEAEAANLSKTRFLAAASHDLLQPLNAARLFSSALSQRHYDEMTHELVGNLDGSLKAAEELISTILDISKLDAGALQPNLSHFPVERLFNALKAEFTALAQEKGLTFHLVNSQVVIHSDSQLLRRVVQNFLSNAIRYTRSGKVLLGCRRTGDAIRIEVWDSGVGIAEDKIHEIFEEFKRLNNPQHADVKGLGLGLAITDRIARILGHSIQVRSQVGKGTVFSIRVPLGETDKVQNVSKRGGIASRRKGGLDQLHVLVVDNEQPILNGMKALLEGWGCEVRCALSEQQALDILDSDPEWKPGILLADYHLDNDLTGVMTINAVRSRLQHAIPAIVITADRTDEIKDEIHQTGAFVLQKPVKPAALRALISRHGIHRSKVEPPATSL</sequence>
<dbReference type="SMART" id="SM00448">
    <property type="entry name" value="REC"/>
    <property type="match status" value="1"/>
</dbReference>
<protein>
    <recommendedName>
        <fullName evidence="4">histidine kinase</fullName>
        <ecNumber evidence="4">2.7.13.3</ecNumber>
    </recommendedName>
</protein>
<dbReference type="GO" id="GO:0009927">
    <property type="term" value="F:histidine phosphotransfer kinase activity"/>
    <property type="evidence" value="ECO:0007669"/>
    <property type="project" value="TreeGrafter"/>
</dbReference>
<feature type="transmembrane region" description="Helical" evidence="12">
    <location>
        <begin position="40"/>
        <end position="58"/>
    </location>
</feature>
<comment type="catalytic activity">
    <reaction evidence="1">
        <text>ATP + protein L-histidine = ADP + protein N-phospho-L-histidine.</text>
        <dbReference type="EC" id="2.7.13.3"/>
    </reaction>
</comment>
<dbReference type="Pfam" id="PF12860">
    <property type="entry name" value="PAS_7"/>
    <property type="match status" value="1"/>
</dbReference>
<dbReference type="Pfam" id="PF02518">
    <property type="entry name" value="HATPase_c"/>
    <property type="match status" value="1"/>
</dbReference>
<dbReference type="PROSITE" id="PS50113">
    <property type="entry name" value="PAC"/>
    <property type="match status" value="1"/>
</dbReference>
<dbReference type="InterPro" id="IPR005467">
    <property type="entry name" value="His_kinase_dom"/>
</dbReference>
<dbReference type="SMART" id="SM00091">
    <property type="entry name" value="PAS"/>
    <property type="match status" value="2"/>
</dbReference>
<evidence type="ECO:0000256" key="6">
    <source>
        <dbReference type="ARBA" id="ARBA00022679"/>
    </source>
</evidence>
<keyword evidence="5 11" id="KW-0597">Phosphoprotein</keyword>
<dbReference type="CDD" id="cd00156">
    <property type="entry name" value="REC"/>
    <property type="match status" value="1"/>
</dbReference>
<dbReference type="PANTHER" id="PTHR43047:SF9">
    <property type="entry name" value="HISTIDINE KINASE"/>
    <property type="match status" value="1"/>
</dbReference>
<evidence type="ECO:0000256" key="7">
    <source>
        <dbReference type="ARBA" id="ARBA00022692"/>
    </source>
</evidence>
<dbReference type="Proteomes" id="UP000238196">
    <property type="component" value="Unassembled WGS sequence"/>
</dbReference>
<dbReference type="PANTHER" id="PTHR43047">
    <property type="entry name" value="TWO-COMPONENT HISTIDINE PROTEIN KINASE"/>
    <property type="match status" value="1"/>
</dbReference>
<dbReference type="FunFam" id="3.30.565.10:FF:000049">
    <property type="entry name" value="Two-component sensor histidine kinase"/>
    <property type="match status" value="1"/>
</dbReference>
<dbReference type="SUPFAM" id="SSF55785">
    <property type="entry name" value="PYP-like sensor domain (PAS domain)"/>
    <property type="match status" value="2"/>
</dbReference>
<dbReference type="InterPro" id="IPR035965">
    <property type="entry name" value="PAS-like_dom_sf"/>
</dbReference>
<proteinExistence type="inferred from homology"/>
<keyword evidence="9 12" id="KW-1133">Transmembrane helix</keyword>
<dbReference type="OrthoDB" id="567977at2"/>
<dbReference type="InterPro" id="IPR036890">
    <property type="entry name" value="HATPase_C_sf"/>
</dbReference>
<dbReference type="GO" id="GO:0000155">
    <property type="term" value="F:phosphorelay sensor kinase activity"/>
    <property type="evidence" value="ECO:0007669"/>
    <property type="project" value="InterPro"/>
</dbReference>
<keyword evidence="8 17" id="KW-0418">Kinase</keyword>
<dbReference type="NCBIfam" id="NF041832">
    <property type="entry name" value="near_NosP_CTERM"/>
    <property type="match status" value="1"/>
</dbReference>
<evidence type="ECO:0000256" key="5">
    <source>
        <dbReference type="ARBA" id="ARBA00022553"/>
    </source>
</evidence>
<dbReference type="Pfam" id="PF08448">
    <property type="entry name" value="PAS_4"/>
    <property type="match status" value="1"/>
</dbReference>
<feature type="modified residue" description="4-aspartylphosphate" evidence="11">
    <location>
        <position position="1242"/>
    </location>
</feature>
<dbReference type="GO" id="GO:0005886">
    <property type="term" value="C:plasma membrane"/>
    <property type="evidence" value="ECO:0007669"/>
    <property type="project" value="TreeGrafter"/>
</dbReference>
<keyword evidence="6" id="KW-0808">Transferase</keyword>
<feature type="transmembrane region" description="Helical" evidence="12">
    <location>
        <begin position="115"/>
        <end position="134"/>
    </location>
</feature>
<feature type="transmembrane region" description="Helical" evidence="12">
    <location>
        <begin position="159"/>
        <end position="176"/>
    </location>
</feature>
<dbReference type="PROSITE" id="PS50283">
    <property type="entry name" value="NA_SOLUT_SYMP_3"/>
    <property type="match status" value="1"/>
</dbReference>
<feature type="transmembrane region" description="Helical" evidence="12">
    <location>
        <begin position="6"/>
        <end position="24"/>
    </location>
</feature>
<dbReference type="CDD" id="cd00075">
    <property type="entry name" value="HATPase"/>
    <property type="match status" value="1"/>
</dbReference>
<evidence type="ECO:0000256" key="8">
    <source>
        <dbReference type="ARBA" id="ARBA00022777"/>
    </source>
</evidence>
<dbReference type="PROSITE" id="PS50109">
    <property type="entry name" value="HIS_KIN"/>
    <property type="match status" value="1"/>
</dbReference>
<evidence type="ECO:0000256" key="10">
    <source>
        <dbReference type="ARBA" id="ARBA00023136"/>
    </source>
</evidence>
<comment type="similarity">
    <text evidence="3">Belongs to the sodium:solute symporter (SSF) (TC 2.A.21) family.</text>
</comment>
<feature type="transmembrane region" description="Helical" evidence="12">
    <location>
        <begin position="188"/>
        <end position="215"/>
    </location>
</feature>
<dbReference type="CDD" id="cd00082">
    <property type="entry name" value="HisKA"/>
    <property type="match status" value="1"/>
</dbReference>
<evidence type="ECO:0000256" key="3">
    <source>
        <dbReference type="ARBA" id="ARBA00006434"/>
    </source>
</evidence>
<dbReference type="InterPro" id="IPR000700">
    <property type="entry name" value="PAS-assoc_C"/>
</dbReference>
<feature type="domain" description="PAC" evidence="16">
    <location>
        <begin position="842"/>
        <end position="895"/>
    </location>
</feature>
<dbReference type="NCBIfam" id="TIGR00229">
    <property type="entry name" value="sensory_box"/>
    <property type="match status" value="1"/>
</dbReference>
<dbReference type="SUPFAM" id="SSF47384">
    <property type="entry name" value="Homodimeric domain of signal transducing histidine kinase"/>
    <property type="match status" value="1"/>
</dbReference>
<feature type="transmembrane region" description="Helical" evidence="12">
    <location>
        <begin position="440"/>
        <end position="462"/>
    </location>
</feature>
<evidence type="ECO:0000259" key="16">
    <source>
        <dbReference type="PROSITE" id="PS50113"/>
    </source>
</evidence>
<gene>
    <name evidence="17" type="ORF">C4K68_05015</name>
</gene>
<feature type="transmembrane region" description="Helical" evidence="12">
    <location>
        <begin position="412"/>
        <end position="433"/>
    </location>
</feature>
<dbReference type="SMART" id="SM00387">
    <property type="entry name" value="HATPase_c"/>
    <property type="match status" value="1"/>
</dbReference>
<dbReference type="InterPro" id="IPR003661">
    <property type="entry name" value="HisK_dim/P_dom"/>
</dbReference>
<dbReference type="EC" id="2.7.13.3" evidence="4"/>
<dbReference type="SMART" id="SM00388">
    <property type="entry name" value="HisKA"/>
    <property type="match status" value="1"/>
</dbReference>
<feature type="domain" description="Histidine kinase" evidence="13">
    <location>
        <begin position="952"/>
        <end position="1165"/>
    </location>
</feature>
<dbReference type="PROSITE" id="PS50112">
    <property type="entry name" value="PAS"/>
    <property type="match status" value="1"/>
</dbReference>